<dbReference type="GO" id="GO:0016740">
    <property type="term" value="F:transferase activity"/>
    <property type="evidence" value="ECO:0007669"/>
    <property type="project" value="UniProtKB-KW"/>
</dbReference>
<evidence type="ECO:0000259" key="1">
    <source>
        <dbReference type="Pfam" id="PF04230"/>
    </source>
</evidence>
<keyword evidence="2" id="KW-0808">Transferase</keyword>
<dbReference type="Pfam" id="PF04230">
    <property type="entry name" value="PS_pyruv_trans"/>
    <property type="match status" value="1"/>
</dbReference>
<dbReference type="EMBL" id="JACSPP010000061">
    <property type="protein sequence ID" value="MBD8041640.1"/>
    <property type="molecule type" value="Genomic_DNA"/>
</dbReference>
<reference evidence="2 3" key="1">
    <citation type="submission" date="2020-08" db="EMBL/GenBank/DDBJ databases">
        <title>A Genomic Blueprint of the Chicken Gut Microbiome.</title>
        <authorList>
            <person name="Gilroy R."/>
            <person name="Ravi A."/>
            <person name="Getino M."/>
            <person name="Pursley I."/>
            <person name="Horton D.L."/>
            <person name="Alikhan N.-F."/>
            <person name="Baker D."/>
            <person name="Gharbi K."/>
            <person name="Hall N."/>
            <person name="Watson M."/>
            <person name="Adriaenssens E.M."/>
            <person name="Foster-Nyarko E."/>
            <person name="Jarju S."/>
            <person name="Secka A."/>
            <person name="Antonio M."/>
            <person name="Oren A."/>
            <person name="Chaudhuri R."/>
            <person name="La Ragione R.M."/>
            <person name="Hildebrand F."/>
            <person name="Pallen M.J."/>
        </authorList>
    </citation>
    <scope>NUCLEOTIDE SEQUENCE [LARGE SCALE GENOMIC DNA]</scope>
    <source>
        <strain evidence="2 3">Sa1CVN1</strain>
    </source>
</reference>
<protein>
    <submittedName>
        <fullName evidence="2">Polysaccharide pyruvyl transferase family protein</fullName>
    </submittedName>
</protein>
<organism evidence="2 3">
    <name type="scientific">Phocaeicola intestinalis</name>
    <dbReference type="NCBI Taxonomy" id="2762212"/>
    <lineage>
        <taxon>Bacteria</taxon>
        <taxon>Pseudomonadati</taxon>
        <taxon>Bacteroidota</taxon>
        <taxon>Bacteroidia</taxon>
        <taxon>Bacteroidales</taxon>
        <taxon>Bacteroidaceae</taxon>
        <taxon>Phocaeicola</taxon>
    </lineage>
</organism>
<name>A0ABR8YBP6_9BACT</name>
<dbReference type="Proteomes" id="UP000620874">
    <property type="component" value="Unassembled WGS sequence"/>
</dbReference>
<feature type="domain" description="Polysaccharide pyruvyl transferase" evidence="1">
    <location>
        <begin position="70"/>
        <end position="316"/>
    </location>
</feature>
<dbReference type="InterPro" id="IPR007345">
    <property type="entry name" value="Polysacch_pyruvyl_Trfase"/>
</dbReference>
<proteinExistence type="predicted"/>
<evidence type="ECO:0000313" key="2">
    <source>
        <dbReference type="EMBL" id="MBD8041640.1"/>
    </source>
</evidence>
<dbReference type="RefSeq" id="WP_191765052.1">
    <property type="nucleotide sequence ID" value="NZ_JACSPP010000061.1"/>
</dbReference>
<comment type="caution">
    <text evidence="2">The sequence shown here is derived from an EMBL/GenBank/DDBJ whole genome shotgun (WGS) entry which is preliminary data.</text>
</comment>
<gene>
    <name evidence="2" type="ORF">H9625_14575</name>
</gene>
<evidence type="ECO:0000313" key="3">
    <source>
        <dbReference type="Proteomes" id="UP000620874"/>
    </source>
</evidence>
<accession>A0ABR8YBP6</accession>
<sequence>MNILRKLVNRFEYLRFKYFGDKVIPMSQYPFVSPNGIIATHISACNHYNAGDTFLPVILRNLFNDSIGIKKWIDKPVQKKVKPSDISIYNSSDIVIIGGGGLFLKDTHPNNTSGWQWNCSIDMLDKIETPLVAFAIGYNRFRNQEDFEPIFTEHLNRFVEKAKFIGIRNHGSITKLKNYLYTQELKDKLTFQPCMTTLTSILYPKLFQYSKKENFIALNCAFDRQDMRKADDKVLTSIAKVISQLSETTKIKVYAHMTSDGKICSHLDKLSVPYEYVEFKDTTNMLSAYSRPRLVIGMRGHAQMIPFGCNTPILSIISHDKMQWFLDDIHHPEWGVDVLNPSFETELFEKAKELYNSTEKLIPILKEEQQLLWNITQQNMNFIKSIIKNK</sequence>
<keyword evidence="3" id="KW-1185">Reference proteome</keyword>